<gene>
    <name evidence="2" type="ORF">DUI87_13932</name>
</gene>
<reference evidence="2 3" key="1">
    <citation type="submission" date="2018-07" db="EMBL/GenBank/DDBJ databases">
        <title>A high quality draft genome assembly of the barn swallow (H. rustica rustica).</title>
        <authorList>
            <person name="Formenti G."/>
            <person name="Chiara M."/>
            <person name="Poveda L."/>
            <person name="Francoijs K.-J."/>
            <person name="Bonisoli-Alquati A."/>
            <person name="Canova L."/>
            <person name="Gianfranceschi L."/>
            <person name="Horner D.S."/>
            <person name="Saino N."/>
        </authorList>
    </citation>
    <scope>NUCLEOTIDE SEQUENCE [LARGE SCALE GENOMIC DNA]</scope>
    <source>
        <strain evidence="2">Chelidonia</strain>
        <tissue evidence="2">Blood</tissue>
    </source>
</reference>
<dbReference type="AlphaFoldDB" id="A0A3M0KP46"/>
<feature type="region of interest" description="Disordered" evidence="1">
    <location>
        <begin position="1"/>
        <end position="20"/>
    </location>
</feature>
<dbReference type="OrthoDB" id="416454at2759"/>
<dbReference type="Proteomes" id="UP000269221">
    <property type="component" value="Unassembled WGS sequence"/>
</dbReference>
<organism evidence="2 3">
    <name type="scientific">Hirundo rustica rustica</name>
    <dbReference type="NCBI Taxonomy" id="333673"/>
    <lineage>
        <taxon>Eukaryota</taxon>
        <taxon>Metazoa</taxon>
        <taxon>Chordata</taxon>
        <taxon>Craniata</taxon>
        <taxon>Vertebrata</taxon>
        <taxon>Euteleostomi</taxon>
        <taxon>Archelosauria</taxon>
        <taxon>Archosauria</taxon>
        <taxon>Dinosauria</taxon>
        <taxon>Saurischia</taxon>
        <taxon>Theropoda</taxon>
        <taxon>Coelurosauria</taxon>
        <taxon>Aves</taxon>
        <taxon>Neognathae</taxon>
        <taxon>Neoaves</taxon>
        <taxon>Telluraves</taxon>
        <taxon>Australaves</taxon>
        <taxon>Passeriformes</taxon>
        <taxon>Sylvioidea</taxon>
        <taxon>Hirundinidae</taxon>
        <taxon>Hirundo</taxon>
    </lineage>
</organism>
<name>A0A3M0KP46_HIRRU</name>
<dbReference type="STRING" id="333673.A0A3M0KP46"/>
<accession>A0A3M0KP46</accession>
<dbReference type="EMBL" id="QRBI01000116">
    <property type="protein sequence ID" value="RMC08937.1"/>
    <property type="molecule type" value="Genomic_DNA"/>
</dbReference>
<keyword evidence="3" id="KW-1185">Reference proteome</keyword>
<evidence type="ECO:0000256" key="1">
    <source>
        <dbReference type="SAM" id="MobiDB-lite"/>
    </source>
</evidence>
<evidence type="ECO:0000313" key="3">
    <source>
        <dbReference type="Proteomes" id="UP000269221"/>
    </source>
</evidence>
<comment type="caution">
    <text evidence="2">The sequence shown here is derived from an EMBL/GenBank/DDBJ whole genome shotgun (WGS) entry which is preliminary data.</text>
</comment>
<proteinExistence type="predicted"/>
<sequence>MSCRQDTQLPEVEVGDGEKNEAPIIQKEVHSLEKLTACGLDEWTLIGKKLADSHARRVMVNETKPSWGWSLVVFPRAGLELVLISIFIGDLDVGIESTISKFADAQLGGSVDLLEDRKAPQ</sequence>
<protein>
    <submittedName>
        <fullName evidence="2">Uncharacterized protein</fullName>
    </submittedName>
</protein>
<evidence type="ECO:0000313" key="2">
    <source>
        <dbReference type="EMBL" id="RMC08937.1"/>
    </source>
</evidence>